<keyword evidence="4" id="KW-1185">Reference proteome</keyword>
<reference evidence="3 4" key="1">
    <citation type="journal article" date="2014" name="Int. J. Syst. Evol. Microbiol.">
        <title>Streptomyces hoynatensis sp. nov., isolated from deep marine sediment.</title>
        <authorList>
            <person name="Veyisoglu A."/>
            <person name="Sahin N."/>
        </authorList>
    </citation>
    <scope>NUCLEOTIDE SEQUENCE [LARGE SCALE GENOMIC DNA]</scope>
    <source>
        <strain evidence="3 4">KCTC 29097</strain>
    </source>
</reference>
<evidence type="ECO:0000313" key="3">
    <source>
        <dbReference type="EMBL" id="RKN43107.1"/>
    </source>
</evidence>
<proteinExistence type="predicted"/>
<name>A0A3A9Z733_9ACTN</name>
<gene>
    <name evidence="3" type="ORF">D7294_11475</name>
</gene>
<keyword evidence="2" id="KW-0812">Transmembrane</keyword>
<evidence type="ECO:0000256" key="1">
    <source>
        <dbReference type="SAM" id="MobiDB-lite"/>
    </source>
</evidence>
<evidence type="ECO:0000256" key="2">
    <source>
        <dbReference type="SAM" id="Phobius"/>
    </source>
</evidence>
<feature type="region of interest" description="Disordered" evidence="1">
    <location>
        <begin position="101"/>
        <end position="154"/>
    </location>
</feature>
<feature type="transmembrane region" description="Helical" evidence="2">
    <location>
        <begin position="48"/>
        <end position="67"/>
    </location>
</feature>
<feature type="region of interest" description="Disordered" evidence="1">
    <location>
        <begin position="1"/>
        <end position="33"/>
    </location>
</feature>
<keyword evidence="2" id="KW-1133">Transmembrane helix</keyword>
<dbReference type="EMBL" id="RBAL01000005">
    <property type="protein sequence ID" value="RKN43107.1"/>
    <property type="molecule type" value="Genomic_DNA"/>
</dbReference>
<sequence length="270" mass="29373">MAKGVERARKSAGLDPKPGAPLQGEKAPGPRATAKALRRSGLRYRARMAGAGLMASAVGVLSGLWNWRHPGRAFGHMRAVWARLSNRARAARAKRDAAVLGTNPPKEVPVPAEQVNDPARRRQRTKAPVGAGQAAGRVEFGKSNTPREGSMSETTGTAFTRLSDAAEVMLQAAQTFDPEYMPEFQALIDDLPTALGTVQETLRVLAEISREKLPVDPKVVEEMGEGYRVMNRVVAALEEVPVVYRRVHAADIERGENPRNGLDAERKWNV</sequence>
<evidence type="ECO:0000313" key="4">
    <source>
        <dbReference type="Proteomes" id="UP000272474"/>
    </source>
</evidence>
<keyword evidence="2" id="KW-0472">Membrane</keyword>
<organism evidence="3 4">
    <name type="scientific">Streptomyces hoynatensis</name>
    <dbReference type="NCBI Taxonomy" id="1141874"/>
    <lineage>
        <taxon>Bacteria</taxon>
        <taxon>Bacillati</taxon>
        <taxon>Actinomycetota</taxon>
        <taxon>Actinomycetes</taxon>
        <taxon>Kitasatosporales</taxon>
        <taxon>Streptomycetaceae</taxon>
        <taxon>Streptomyces</taxon>
    </lineage>
</organism>
<dbReference type="AlphaFoldDB" id="A0A3A9Z733"/>
<accession>A0A3A9Z733</accession>
<feature type="compositionally biased region" description="Polar residues" evidence="1">
    <location>
        <begin position="142"/>
        <end position="154"/>
    </location>
</feature>
<comment type="caution">
    <text evidence="3">The sequence shown here is derived from an EMBL/GenBank/DDBJ whole genome shotgun (WGS) entry which is preliminary data.</text>
</comment>
<protein>
    <submittedName>
        <fullName evidence="3">Uncharacterized protein</fullName>
    </submittedName>
</protein>
<dbReference type="Proteomes" id="UP000272474">
    <property type="component" value="Unassembled WGS sequence"/>
</dbReference>